<evidence type="ECO:0000259" key="2">
    <source>
        <dbReference type="Pfam" id="PF04892"/>
    </source>
</evidence>
<protein>
    <recommendedName>
        <fullName evidence="2">VanZ-like domain-containing protein</fullName>
    </recommendedName>
</protein>
<keyword evidence="1" id="KW-0472">Membrane</keyword>
<dbReference type="RefSeq" id="WP_124342462.1">
    <property type="nucleotide sequence ID" value="NZ_BHYL01000106.1"/>
</dbReference>
<evidence type="ECO:0000256" key="1">
    <source>
        <dbReference type="SAM" id="Phobius"/>
    </source>
</evidence>
<evidence type="ECO:0000313" key="4">
    <source>
        <dbReference type="Proteomes" id="UP000288246"/>
    </source>
</evidence>
<organism evidence="3 4">
    <name type="scientific">Cellulomonas algicola</name>
    <dbReference type="NCBI Taxonomy" id="2071633"/>
    <lineage>
        <taxon>Bacteria</taxon>
        <taxon>Bacillati</taxon>
        <taxon>Actinomycetota</taxon>
        <taxon>Actinomycetes</taxon>
        <taxon>Micrococcales</taxon>
        <taxon>Cellulomonadaceae</taxon>
        <taxon>Cellulomonas</taxon>
    </lineage>
</organism>
<feature type="transmembrane region" description="Helical" evidence="1">
    <location>
        <begin position="78"/>
        <end position="96"/>
    </location>
</feature>
<feature type="transmembrane region" description="Helical" evidence="1">
    <location>
        <begin position="39"/>
        <end position="58"/>
    </location>
</feature>
<dbReference type="EMBL" id="BHYL01000106">
    <property type="protein sequence ID" value="GCD19943.1"/>
    <property type="molecule type" value="Genomic_DNA"/>
</dbReference>
<dbReference type="Proteomes" id="UP000288246">
    <property type="component" value="Unassembled WGS sequence"/>
</dbReference>
<gene>
    <name evidence="3" type="ORF">CTKZ_15050</name>
</gene>
<reference evidence="3 4" key="1">
    <citation type="submission" date="2018-11" db="EMBL/GenBank/DDBJ databases">
        <title>Draft genome sequence of Cellulomonas takizawaensis strain TKZ-21.</title>
        <authorList>
            <person name="Yamamura H."/>
            <person name="Hayashi T."/>
            <person name="Hamada M."/>
            <person name="Serisawa Y."/>
            <person name="Matsuyama K."/>
            <person name="Nakagawa Y."/>
            <person name="Otoguro M."/>
            <person name="Yanagida F."/>
            <person name="Hayakawa M."/>
        </authorList>
    </citation>
    <scope>NUCLEOTIDE SEQUENCE [LARGE SCALE GENOMIC DNA]</scope>
    <source>
        <strain evidence="3 4">TKZ-21</strain>
    </source>
</reference>
<proteinExistence type="predicted"/>
<feature type="transmembrane region" description="Helical" evidence="1">
    <location>
        <begin position="134"/>
        <end position="155"/>
    </location>
</feature>
<keyword evidence="4" id="KW-1185">Reference proteome</keyword>
<sequence length="173" mass="18224">MISTLLVAHPWFGPTVLAVLVVVGPLLGWWLLGRPPRLSWILCALSLVPVVLLTLVPTQREVFERCAVGWVLPTFGRVELLANVLLLVPPVLLAAVATRRPLLALLGGVLASAGIEAVQALLPVLGRSCDTNDWLSNALGAALGAGLATVALALARRTGRRAEKAEPTADALR</sequence>
<accession>A0A401UZ27</accession>
<feature type="transmembrane region" description="Helical" evidence="1">
    <location>
        <begin position="103"/>
        <end position="122"/>
    </location>
</feature>
<dbReference type="InterPro" id="IPR006976">
    <property type="entry name" value="VanZ-like"/>
</dbReference>
<keyword evidence="1" id="KW-1133">Transmembrane helix</keyword>
<feature type="transmembrane region" description="Helical" evidence="1">
    <location>
        <begin position="12"/>
        <end position="32"/>
    </location>
</feature>
<dbReference type="Pfam" id="PF04892">
    <property type="entry name" value="VanZ"/>
    <property type="match status" value="1"/>
</dbReference>
<name>A0A401UZ27_9CELL</name>
<evidence type="ECO:0000313" key="3">
    <source>
        <dbReference type="EMBL" id="GCD19943.1"/>
    </source>
</evidence>
<comment type="caution">
    <text evidence="3">The sequence shown here is derived from an EMBL/GenBank/DDBJ whole genome shotgun (WGS) entry which is preliminary data.</text>
</comment>
<feature type="domain" description="VanZ-like" evidence="2">
    <location>
        <begin position="46"/>
        <end position="150"/>
    </location>
</feature>
<keyword evidence="1" id="KW-0812">Transmembrane</keyword>
<dbReference type="AlphaFoldDB" id="A0A401UZ27"/>